<keyword evidence="1" id="KW-0732">Signal</keyword>
<dbReference type="Proteomes" id="UP000187429">
    <property type="component" value="Unassembled WGS sequence"/>
</dbReference>
<dbReference type="InterPro" id="IPR001254">
    <property type="entry name" value="Trypsin_dom"/>
</dbReference>
<comment type="caution">
    <text evidence="3">The sequence shown here is derived from an EMBL/GenBank/DDBJ whole genome shotgun (WGS) entry which is preliminary data.</text>
</comment>
<dbReference type="InterPro" id="IPR043504">
    <property type="entry name" value="Peptidase_S1_PA_chymotrypsin"/>
</dbReference>
<dbReference type="InterPro" id="IPR051333">
    <property type="entry name" value="CLIP_Serine_Protease"/>
</dbReference>
<dbReference type="Gene3D" id="2.40.10.10">
    <property type="entry name" value="Trypsin-like serine proteases"/>
    <property type="match status" value="1"/>
</dbReference>
<sequence>MFRYLDYIIINSLLVFLAHSLQDSGDELSKSGTKEWNGSTNSRFFTYVVAISSSENIDAVHCSGSLISKDYILTAAHCFIDKNTNSISKEKFLVHSPFSVDNQISEISVITTHSNFSLHDGINDIAVAKLSTSLPLLNEYDYAKIYTDVPVSGNEVVVAGKGLSEISSNNILSTRYFSSSISDSSKCKYKFCSTCLCYPVYNDKSTCLGDSGAPVTVDTPHFNHLIGVFSFTISPKPNLECGLDGDVDYFTSLTLYTEWISNNTNIQPENLISTK</sequence>
<dbReference type="PROSITE" id="PS50240">
    <property type="entry name" value="TRYPSIN_DOM"/>
    <property type="match status" value="1"/>
</dbReference>
<evidence type="ECO:0000313" key="3">
    <source>
        <dbReference type="EMBL" id="OMJ29887.1"/>
    </source>
</evidence>
<evidence type="ECO:0000313" key="4">
    <source>
        <dbReference type="Proteomes" id="UP000187429"/>
    </source>
</evidence>
<keyword evidence="4" id="KW-1185">Reference proteome</keyword>
<dbReference type="EMBL" id="LSSM01000146">
    <property type="protein sequence ID" value="OMJ29887.1"/>
    <property type="molecule type" value="Genomic_DNA"/>
</dbReference>
<dbReference type="PRINTS" id="PR00722">
    <property type="entry name" value="CHYMOTRYPSIN"/>
</dbReference>
<dbReference type="PANTHER" id="PTHR24260:SF136">
    <property type="entry name" value="GH08193P-RELATED"/>
    <property type="match status" value="1"/>
</dbReference>
<feature type="domain" description="Peptidase S1" evidence="2">
    <location>
        <begin position="29"/>
        <end position="265"/>
    </location>
</feature>
<dbReference type="AlphaFoldDB" id="A0A1R1YSM6"/>
<organism evidence="3 4">
    <name type="scientific">Smittium culicis</name>
    <dbReference type="NCBI Taxonomy" id="133412"/>
    <lineage>
        <taxon>Eukaryota</taxon>
        <taxon>Fungi</taxon>
        <taxon>Fungi incertae sedis</taxon>
        <taxon>Zoopagomycota</taxon>
        <taxon>Kickxellomycotina</taxon>
        <taxon>Harpellomycetes</taxon>
        <taxon>Harpellales</taxon>
        <taxon>Legeriomycetaceae</taxon>
        <taxon>Smittium</taxon>
    </lineage>
</organism>
<evidence type="ECO:0000256" key="1">
    <source>
        <dbReference type="SAM" id="SignalP"/>
    </source>
</evidence>
<dbReference type="InterPro" id="IPR001314">
    <property type="entry name" value="Peptidase_S1A"/>
</dbReference>
<dbReference type="Pfam" id="PF00089">
    <property type="entry name" value="Trypsin"/>
    <property type="match status" value="1"/>
</dbReference>
<feature type="chain" id="PRO_5013113932" evidence="1">
    <location>
        <begin position="21"/>
        <end position="275"/>
    </location>
</feature>
<proteinExistence type="predicted"/>
<dbReference type="SUPFAM" id="SSF50494">
    <property type="entry name" value="Trypsin-like serine proteases"/>
    <property type="match status" value="1"/>
</dbReference>
<protein>
    <submittedName>
        <fullName evidence="3">Plasma kallikrein</fullName>
    </submittedName>
</protein>
<name>A0A1R1YSM6_9FUNG</name>
<dbReference type="InterPro" id="IPR018114">
    <property type="entry name" value="TRYPSIN_HIS"/>
</dbReference>
<dbReference type="GO" id="GO:0004252">
    <property type="term" value="F:serine-type endopeptidase activity"/>
    <property type="evidence" value="ECO:0007669"/>
    <property type="project" value="InterPro"/>
</dbReference>
<dbReference type="PANTHER" id="PTHR24260">
    <property type="match status" value="1"/>
</dbReference>
<feature type="signal peptide" evidence="1">
    <location>
        <begin position="1"/>
        <end position="20"/>
    </location>
</feature>
<gene>
    <name evidence="3" type="ORF">AYI69_g584</name>
</gene>
<dbReference type="PROSITE" id="PS00134">
    <property type="entry name" value="TRYPSIN_HIS"/>
    <property type="match status" value="1"/>
</dbReference>
<reference evidence="4" key="1">
    <citation type="submission" date="2017-01" db="EMBL/GenBank/DDBJ databases">
        <authorList>
            <person name="Wang Y."/>
            <person name="White M."/>
            <person name="Kvist S."/>
            <person name="Moncalvo J.-M."/>
        </authorList>
    </citation>
    <scope>NUCLEOTIDE SEQUENCE [LARGE SCALE GENOMIC DNA]</scope>
    <source>
        <strain evidence="4">ID-206-W2</strain>
    </source>
</reference>
<dbReference type="OrthoDB" id="6380398at2759"/>
<evidence type="ECO:0000259" key="2">
    <source>
        <dbReference type="PROSITE" id="PS50240"/>
    </source>
</evidence>
<accession>A0A1R1YSM6</accession>
<dbReference type="InterPro" id="IPR009003">
    <property type="entry name" value="Peptidase_S1_PA"/>
</dbReference>
<dbReference type="GO" id="GO:0006508">
    <property type="term" value="P:proteolysis"/>
    <property type="evidence" value="ECO:0007669"/>
    <property type="project" value="InterPro"/>
</dbReference>
<dbReference type="SMART" id="SM00020">
    <property type="entry name" value="Tryp_SPc"/>
    <property type="match status" value="1"/>
</dbReference>